<protein>
    <submittedName>
        <fullName evidence="3">PASTA domain containing protein</fullName>
    </submittedName>
</protein>
<dbReference type="SUPFAM" id="SSF54184">
    <property type="entry name" value="Penicillin-binding protein 2x (pbp-2x), c-terminal domain"/>
    <property type="match status" value="1"/>
</dbReference>
<dbReference type="InterPro" id="IPR005543">
    <property type="entry name" value="PASTA_dom"/>
</dbReference>
<evidence type="ECO:0000313" key="3">
    <source>
        <dbReference type="EMBL" id="EFQ23034.1"/>
    </source>
</evidence>
<dbReference type="Pfam" id="PF03793">
    <property type="entry name" value="PASTA"/>
    <property type="match status" value="3"/>
</dbReference>
<accession>E3D0L5</accession>
<name>E3D0L5_9BACT</name>
<dbReference type="eggNOG" id="COG2815">
    <property type="taxonomic scope" value="Bacteria"/>
</dbReference>
<sequence length="375" mass="39003">MNRFFRFGMLLALLVILGSGFMALKIVFSESPDVEVPALAGLSMVEAVDSLEKLGLLAKVDQVDSTQGAGTVISQWPEAGEGVPKGKVVLLKVSKGGERLSLPDVRGLEFGEAVRRLSDGGFKVAEILRVADPLKAAGTVIAQNPAAPAMIPATTSVSLLVSEGEGKDGGLVPVPNLIGQPEETALEMLAQVGLSSDVTVRVRTTATPAGLVVGTAPRGGSKVPGGSKVTLRVAVEPTPAETSGTTEGQPPAETSPGETDSSTSVQEPAPSPTTQRVAPSPKPVPTSVPEPTKAPKAATPNAGEPRKVAKIRYQVPPLSHPLALRIEMADRGGNRVVKEMQAKGGEYLSLDVPFAGEARVTIYLGGEFVWQDRFE</sequence>
<dbReference type="PaxDb" id="584708-Apau_0605"/>
<dbReference type="HOGENOM" id="CLU_743231_0_0_0"/>
<gene>
    <name evidence="3" type="ORF">Apau_0605</name>
</gene>
<dbReference type="STRING" id="584708.Apau_0605"/>
<dbReference type="Gene3D" id="3.30.10.20">
    <property type="match status" value="3"/>
</dbReference>
<reference evidence="3 4" key="1">
    <citation type="journal article" date="2010" name="Stand. Genomic Sci.">
        <title>Non-contiguous finished genome sequence of Aminomonas paucivorans type strain (GLU-3).</title>
        <authorList>
            <person name="Pitluck S."/>
            <person name="Yasawong M."/>
            <person name="Held B."/>
            <person name="Lapidus A."/>
            <person name="Nolan M."/>
            <person name="Copeland A."/>
            <person name="Lucas S."/>
            <person name="Del Rio T.G."/>
            <person name="Tice H."/>
            <person name="Cheng J.F."/>
            <person name="Chertkov O."/>
            <person name="Goodwin L."/>
            <person name="Tapia R."/>
            <person name="Han C."/>
            <person name="Liolios K."/>
            <person name="Ivanova N."/>
            <person name="Mavromatis K."/>
            <person name="Ovchinnikova G."/>
            <person name="Pati A."/>
            <person name="Chen A."/>
            <person name="Palaniappan K."/>
            <person name="Land M."/>
            <person name="Hauser L."/>
            <person name="Chang Y.J."/>
            <person name="Jeffries C.D."/>
            <person name="Pukall R."/>
            <person name="Spring S."/>
            <person name="Rohde M."/>
            <person name="Sikorski J."/>
            <person name="Goker M."/>
            <person name="Woyke T."/>
            <person name="Bristow J."/>
            <person name="Eisen J.A."/>
            <person name="Markowitz V."/>
            <person name="Hugenholtz P."/>
            <person name="Kyrpides N.C."/>
            <person name="Klenk H.P."/>
        </authorList>
    </citation>
    <scope>NUCLEOTIDE SEQUENCE [LARGE SCALE GENOMIC DNA]</scope>
    <source>
        <strain evidence="3 4">DSM 12260</strain>
    </source>
</reference>
<feature type="domain" description="PASTA" evidence="2">
    <location>
        <begin position="96"/>
        <end position="163"/>
    </location>
</feature>
<dbReference type="EMBL" id="CM001022">
    <property type="protein sequence ID" value="EFQ23034.1"/>
    <property type="molecule type" value="Genomic_DNA"/>
</dbReference>
<dbReference type="CDD" id="cd06577">
    <property type="entry name" value="PASTA_pknB"/>
    <property type="match status" value="3"/>
</dbReference>
<dbReference type="Proteomes" id="UP000005096">
    <property type="component" value="Chromosome"/>
</dbReference>
<dbReference type="OrthoDB" id="2072at2"/>
<feature type="region of interest" description="Disordered" evidence="1">
    <location>
        <begin position="237"/>
        <end position="306"/>
    </location>
</feature>
<feature type="domain" description="PASTA" evidence="2">
    <location>
        <begin position="30"/>
        <end position="95"/>
    </location>
</feature>
<evidence type="ECO:0000259" key="2">
    <source>
        <dbReference type="PROSITE" id="PS51178"/>
    </source>
</evidence>
<proteinExistence type="predicted"/>
<keyword evidence="4" id="KW-1185">Reference proteome</keyword>
<feature type="compositionally biased region" description="Polar residues" evidence="1">
    <location>
        <begin position="256"/>
        <end position="277"/>
    </location>
</feature>
<dbReference type="PROSITE" id="PS51178">
    <property type="entry name" value="PASTA"/>
    <property type="match status" value="3"/>
</dbReference>
<organism evidence="3 4">
    <name type="scientific">Aminomonas paucivorans DSM 12260</name>
    <dbReference type="NCBI Taxonomy" id="584708"/>
    <lineage>
        <taxon>Bacteria</taxon>
        <taxon>Thermotogati</taxon>
        <taxon>Synergistota</taxon>
        <taxon>Synergistia</taxon>
        <taxon>Synergistales</taxon>
        <taxon>Synergistaceae</taxon>
        <taxon>Aminomonas</taxon>
    </lineage>
</organism>
<evidence type="ECO:0000313" key="4">
    <source>
        <dbReference type="Proteomes" id="UP000005096"/>
    </source>
</evidence>
<evidence type="ECO:0000256" key="1">
    <source>
        <dbReference type="SAM" id="MobiDB-lite"/>
    </source>
</evidence>
<dbReference type="RefSeq" id="WP_006300193.1">
    <property type="nucleotide sequence ID" value="NZ_CM001022.1"/>
</dbReference>
<dbReference type="SMART" id="SM00740">
    <property type="entry name" value="PASTA"/>
    <property type="match status" value="3"/>
</dbReference>
<feature type="domain" description="PASTA" evidence="2">
    <location>
        <begin position="166"/>
        <end position="235"/>
    </location>
</feature>
<dbReference type="AlphaFoldDB" id="E3D0L5"/>